<evidence type="ECO:0000313" key="3">
    <source>
        <dbReference type="Proteomes" id="UP001339911"/>
    </source>
</evidence>
<evidence type="ECO:0000313" key="2">
    <source>
        <dbReference type="EMBL" id="MEE6310913.1"/>
    </source>
</evidence>
<reference evidence="2 3" key="1">
    <citation type="submission" date="2024-01" db="EMBL/GenBank/DDBJ databases">
        <title>Genome insights into Plantactinospora veratri sp. nov.</title>
        <authorList>
            <person name="Wang L."/>
        </authorList>
    </citation>
    <scope>NUCLEOTIDE SEQUENCE [LARGE SCALE GENOMIC DNA]</scope>
    <source>
        <strain evidence="2 3">NEAU-FHS4</strain>
    </source>
</reference>
<accession>A0ABU7SLS7</accession>
<evidence type="ECO:0000256" key="1">
    <source>
        <dbReference type="SAM" id="MobiDB-lite"/>
    </source>
</evidence>
<keyword evidence="3" id="KW-1185">Reference proteome</keyword>
<proteinExistence type="predicted"/>
<comment type="caution">
    <text evidence="2">The sequence shown here is derived from an EMBL/GenBank/DDBJ whole genome shotgun (WGS) entry which is preliminary data.</text>
</comment>
<sequence length="85" mass="9608">MSRNDNDDQEVTDVSRKRKRNRPGAQRPAMTSSPFRMTVEEWARDTGLSVEQVREDIDALILKGWLIPLAPDTWILTVPQGDAAS</sequence>
<dbReference type="RefSeq" id="WP_331210935.1">
    <property type="nucleotide sequence ID" value="NZ_JAZGQL010000029.1"/>
</dbReference>
<dbReference type="Proteomes" id="UP001339911">
    <property type="component" value="Unassembled WGS sequence"/>
</dbReference>
<protein>
    <submittedName>
        <fullName evidence="2">Uncharacterized protein</fullName>
    </submittedName>
</protein>
<gene>
    <name evidence="2" type="ORF">V1634_29140</name>
</gene>
<dbReference type="EMBL" id="JAZGQL010000029">
    <property type="protein sequence ID" value="MEE6310913.1"/>
    <property type="molecule type" value="Genomic_DNA"/>
</dbReference>
<feature type="region of interest" description="Disordered" evidence="1">
    <location>
        <begin position="1"/>
        <end position="36"/>
    </location>
</feature>
<name>A0ABU7SLS7_9ACTN</name>
<organism evidence="2 3">
    <name type="scientific">Plantactinospora veratri</name>
    <dbReference type="NCBI Taxonomy" id="1436122"/>
    <lineage>
        <taxon>Bacteria</taxon>
        <taxon>Bacillati</taxon>
        <taxon>Actinomycetota</taxon>
        <taxon>Actinomycetes</taxon>
        <taxon>Micromonosporales</taxon>
        <taxon>Micromonosporaceae</taxon>
        <taxon>Plantactinospora</taxon>
    </lineage>
</organism>